<keyword evidence="3" id="KW-1133">Transmembrane helix</keyword>
<protein>
    <submittedName>
        <fullName evidence="6">Uncharacterized protein</fullName>
    </submittedName>
</protein>
<name>A0AAD1Y4P6_EUPCR</name>
<dbReference type="InterPro" id="IPR007941">
    <property type="entry name" value="DUF726"/>
</dbReference>
<accession>A0AAD1Y4P6</accession>
<dbReference type="PANTHER" id="PTHR17920">
    <property type="entry name" value="TRANSMEMBRANE AND COILED-COIL DOMAIN-CONTAINING PROTEIN 4 TMCO4"/>
    <property type="match status" value="1"/>
</dbReference>
<evidence type="ECO:0000256" key="5">
    <source>
        <dbReference type="SAM" id="MobiDB-lite"/>
    </source>
</evidence>
<dbReference type="Pfam" id="PF05277">
    <property type="entry name" value="DUF726"/>
    <property type="match status" value="1"/>
</dbReference>
<dbReference type="AlphaFoldDB" id="A0AAD1Y4P6"/>
<sequence>MERVNSATHQSYSKSPHPKMVLLSLEVIAKIGAFFDKKLPRQDLHQYLNSIRQLEADTQHTIDEVIKESLSDDDSESSDGSSLPDSDHIDLDDETATEIKADLDEQEALLRQDSHKTRQELIQMRDGLILSLMQEFHPEKYSEVNALVETYTADKLKILSKNTSGASNSVQDSSVSDRKKLCFMRTNNAALIESIESEVPDLPMSIKAFASSKLSHEADETLHQILGLSSSSEQAQSFASEFSKFLKKCPKIPWRSSVIDIDPSEVVKVLVYFYLCQSPKSDADKQRIDFCFSGLVEWYADWAESQGEDPQAIIELADQTAEKFGGDSAKLEQLKHILFDDLSDNQRYYVIWNISVFTLGIVEDKHDIHYKVNQAALDFYMSNFLAQLYLMAKGKQMYLMLYKKISKIFYGSNKDMFSSDYYKEFMTKKPTNTVDYVSFIEHIVENPDFEKRYIQDAIKLIYMYQERFSKKDSNITAKLLKKIFKKSAGIIKDNDGIMARFECITPDATFSKHAVIALSGWMSESKSSHKREWKGLIEALELDSSFPIYSFSWASSTVWDMLKALLKPKWSTILKWLITKINKRLKIPAKILDVILKIRGQFIDSIKSGEATGKLLAHSLMSQFPFKDTSITLLAFSLGNQTIYSCLEELKAYDCDHIINNVYFLGGAVSVQDPTAWKHTLSVTNGINNNCYCTSDFILQLYRFSLLKYPIGLSPILVDSDRYEESKEDEEESPDGYRLINHDVTQEASGHTYYRRNMKKILGKIEFIG</sequence>
<dbReference type="GO" id="GO:0016020">
    <property type="term" value="C:membrane"/>
    <property type="evidence" value="ECO:0007669"/>
    <property type="project" value="UniProtKB-SubCell"/>
</dbReference>
<evidence type="ECO:0000256" key="2">
    <source>
        <dbReference type="ARBA" id="ARBA00022692"/>
    </source>
</evidence>
<proteinExistence type="predicted"/>
<dbReference type="EMBL" id="CAMPGE010027027">
    <property type="protein sequence ID" value="CAI2384690.1"/>
    <property type="molecule type" value="Genomic_DNA"/>
</dbReference>
<evidence type="ECO:0000256" key="3">
    <source>
        <dbReference type="ARBA" id="ARBA00022989"/>
    </source>
</evidence>
<organism evidence="6 7">
    <name type="scientific">Euplotes crassus</name>
    <dbReference type="NCBI Taxonomy" id="5936"/>
    <lineage>
        <taxon>Eukaryota</taxon>
        <taxon>Sar</taxon>
        <taxon>Alveolata</taxon>
        <taxon>Ciliophora</taxon>
        <taxon>Intramacronucleata</taxon>
        <taxon>Spirotrichea</taxon>
        <taxon>Hypotrichia</taxon>
        <taxon>Euplotida</taxon>
        <taxon>Euplotidae</taxon>
        <taxon>Moneuplotes</taxon>
    </lineage>
</organism>
<reference evidence="6" key="1">
    <citation type="submission" date="2023-07" db="EMBL/GenBank/DDBJ databases">
        <authorList>
            <consortium name="AG Swart"/>
            <person name="Singh M."/>
            <person name="Singh A."/>
            <person name="Seah K."/>
            <person name="Emmerich C."/>
        </authorList>
    </citation>
    <scope>NUCLEOTIDE SEQUENCE</scope>
    <source>
        <strain evidence="6">DP1</strain>
    </source>
</reference>
<evidence type="ECO:0000256" key="4">
    <source>
        <dbReference type="ARBA" id="ARBA00023136"/>
    </source>
</evidence>
<evidence type="ECO:0000256" key="1">
    <source>
        <dbReference type="ARBA" id="ARBA00004141"/>
    </source>
</evidence>
<dbReference type="PANTHER" id="PTHR17920:SF3">
    <property type="entry name" value="TRANSMEMBRANE AND COILED-COIL DOMAIN-CONTAINING PROTEIN 4"/>
    <property type="match status" value="1"/>
</dbReference>
<keyword evidence="2" id="KW-0812">Transmembrane</keyword>
<gene>
    <name evidence="6" type="ORF">ECRASSUSDP1_LOCUS26224</name>
</gene>
<comment type="subcellular location">
    <subcellularLocation>
        <location evidence="1">Membrane</location>
        <topology evidence="1">Multi-pass membrane protein</topology>
    </subcellularLocation>
</comment>
<keyword evidence="4" id="KW-0472">Membrane</keyword>
<comment type="caution">
    <text evidence="6">The sequence shown here is derived from an EMBL/GenBank/DDBJ whole genome shotgun (WGS) entry which is preliminary data.</text>
</comment>
<evidence type="ECO:0000313" key="7">
    <source>
        <dbReference type="Proteomes" id="UP001295684"/>
    </source>
</evidence>
<keyword evidence="7" id="KW-1185">Reference proteome</keyword>
<evidence type="ECO:0000313" key="6">
    <source>
        <dbReference type="EMBL" id="CAI2384690.1"/>
    </source>
</evidence>
<feature type="region of interest" description="Disordered" evidence="5">
    <location>
        <begin position="68"/>
        <end position="91"/>
    </location>
</feature>
<dbReference type="Proteomes" id="UP001295684">
    <property type="component" value="Unassembled WGS sequence"/>
</dbReference>